<feature type="transmembrane region" description="Helical" evidence="2">
    <location>
        <begin position="316"/>
        <end position="336"/>
    </location>
</feature>
<evidence type="ECO:0000256" key="1">
    <source>
        <dbReference type="SAM" id="MobiDB-lite"/>
    </source>
</evidence>
<name>A0A1C6VCP0_9ACTN</name>
<feature type="region of interest" description="Disordered" evidence="1">
    <location>
        <begin position="465"/>
        <end position="488"/>
    </location>
</feature>
<keyword evidence="2" id="KW-0812">Transmembrane</keyword>
<gene>
    <name evidence="3" type="ORF">GA0070606_3910</name>
</gene>
<feature type="transmembrane region" description="Helical" evidence="2">
    <location>
        <begin position="342"/>
        <end position="366"/>
    </location>
</feature>
<dbReference type="SUPFAM" id="SSF103473">
    <property type="entry name" value="MFS general substrate transporter"/>
    <property type="match status" value="1"/>
</dbReference>
<reference evidence="4" key="1">
    <citation type="submission" date="2016-06" db="EMBL/GenBank/DDBJ databases">
        <authorList>
            <person name="Varghese N."/>
            <person name="Submissions Spin"/>
        </authorList>
    </citation>
    <scope>NUCLEOTIDE SEQUENCE [LARGE SCALE GENOMIC DNA]</scope>
    <source>
        <strain evidence="4">DSM 43903</strain>
    </source>
</reference>
<feature type="transmembrane region" description="Helical" evidence="2">
    <location>
        <begin position="64"/>
        <end position="83"/>
    </location>
</feature>
<feature type="transmembrane region" description="Helical" evidence="2">
    <location>
        <begin position="289"/>
        <end position="309"/>
    </location>
</feature>
<feature type="transmembrane region" description="Helical" evidence="2">
    <location>
        <begin position="204"/>
        <end position="222"/>
    </location>
</feature>
<dbReference type="AlphaFoldDB" id="A0A1C6VCP0"/>
<organism evidence="3 4">
    <name type="scientific">Micromonospora citrea</name>
    <dbReference type="NCBI Taxonomy" id="47855"/>
    <lineage>
        <taxon>Bacteria</taxon>
        <taxon>Bacillati</taxon>
        <taxon>Actinomycetota</taxon>
        <taxon>Actinomycetes</taxon>
        <taxon>Micromonosporales</taxon>
        <taxon>Micromonosporaceae</taxon>
        <taxon>Micromonospora</taxon>
    </lineage>
</organism>
<dbReference type="STRING" id="47855.GA0070606_3910"/>
<dbReference type="PANTHER" id="PTHR11328:SF24">
    <property type="entry name" value="MAJOR FACILITATOR SUPERFAMILY (MFS) PROFILE DOMAIN-CONTAINING PROTEIN"/>
    <property type="match status" value="1"/>
</dbReference>
<dbReference type="InterPro" id="IPR036259">
    <property type="entry name" value="MFS_trans_sf"/>
</dbReference>
<evidence type="ECO:0000256" key="2">
    <source>
        <dbReference type="SAM" id="Phobius"/>
    </source>
</evidence>
<feature type="transmembrane region" description="Helical" evidence="2">
    <location>
        <begin position="430"/>
        <end position="451"/>
    </location>
</feature>
<feature type="region of interest" description="Disordered" evidence="1">
    <location>
        <begin position="1"/>
        <end position="24"/>
    </location>
</feature>
<dbReference type="PANTHER" id="PTHR11328">
    <property type="entry name" value="MAJOR FACILITATOR SUPERFAMILY DOMAIN-CONTAINING PROTEIN"/>
    <property type="match status" value="1"/>
</dbReference>
<dbReference type="GO" id="GO:0005886">
    <property type="term" value="C:plasma membrane"/>
    <property type="evidence" value="ECO:0007669"/>
    <property type="project" value="TreeGrafter"/>
</dbReference>
<dbReference type="OrthoDB" id="3717977at2"/>
<dbReference type="EMBL" id="FMHZ01000002">
    <property type="protein sequence ID" value="SCL64108.1"/>
    <property type="molecule type" value="Genomic_DNA"/>
</dbReference>
<evidence type="ECO:0000313" key="3">
    <source>
        <dbReference type="EMBL" id="SCL64108.1"/>
    </source>
</evidence>
<proteinExistence type="predicted"/>
<dbReference type="GO" id="GO:0015293">
    <property type="term" value="F:symporter activity"/>
    <property type="evidence" value="ECO:0007669"/>
    <property type="project" value="InterPro"/>
</dbReference>
<dbReference type="Pfam" id="PF13347">
    <property type="entry name" value="MFS_2"/>
    <property type="match status" value="1"/>
</dbReference>
<keyword evidence="4" id="KW-1185">Reference proteome</keyword>
<feature type="transmembrane region" description="Helical" evidence="2">
    <location>
        <begin position="132"/>
        <end position="154"/>
    </location>
</feature>
<sequence>MDAPPGGAGSPSAAAPAATTPPSAAGALPRRVHAGYALGSLATGAFGTVPGLLLLPYLTDTLGVAAGAAALLVLLPKAWDVLVNPVAGRISDRTRSRWGARRPYLLGAGTALGVLFAAIFAAPFGAGPAAGAYVAVAFLATATAFAFFQVPYVAMPAELTGDYAERTRLMSWRIAVLALAILVSGAVAPLVRDAGGGGVPGHRWMGIFVAGLIVLGAVGAFLGTRAAGEGAVGESEPTLRAQLAVAGRNRPFRALLACFVVQSAGVATILAGVNYFADQILRDPEGGPTLLFVCFVGPALLVMPLWTRVGARVGKLAALVAASLIFAAGALGLVAAPVLPAVVVYLLVALVGVGYAGQQVFALAMLPDCIAYDTARTGRRQAGVFTGLWTAGETLGLALGPGIFGLVLQLGGYVSSDTGTAAAQPDTARLGILLGFTVLPALLVALATLLLRPYDLTPARLAAAGPAPAAPAAGDDSHRTHGKGVTTP</sequence>
<dbReference type="Proteomes" id="UP000199001">
    <property type="component" value="Unassembled WGS sequence"/>
</dbReference>
<feature type="transmembrane region" description="Helical" evidence="2">
    <location>
        <begin position="387"/>
        <end position="410"/>
    </location>
</feature>
<protein>
    <submittedName>
        <fullName evidence="3">Na+/melibiose symporter</fullName>
    </submittedName>
</protein>
<dbReference type="GO" id="GO:0008643">
    <property type="term" value="P:carbohydrate transport"/>
    <property type="evidence" value="ECO:0007669"/>
    <property type="project" value="InterPro"/>
</dbReference>
<feature type="transmembrane region" description="Helical" evidence="2">
    <location>
        <begin position="174"/>
        <end position="192"/>
    </location>
</feature>
<dbReference type="RefSeq" id="WP_091102390.1">
    <property type="nucleotide sequence ID" value="NZ_FMHZ01000002.1"/>
</dbReference>
<evidence type="ECO:0000313" key="4">
    <source>
        <dbReference type="Proteomes" id="UP000199001"/>
    </source>
</evidence>
<dbReference type="InterPro" id="IPR039672">
    <property type="entry name" value="MFS_2"/>
</dbReference>
<feature type="transmembrane region" description="Helical" evidence="2">
    <location>
        <begin position="254"/>
        <end position="277"/>
    </location>
</feature>
<feature type="compositionally biased region" description="Low complexity" evidence="1">
    <location>
        <begin position="465"/>
        <end position="474"/>
    </location>
</feature>
<dbReference type="Gene3D" id="1.20.1250.20">
    <property type="entry name" value="MFS general substrate transporter like domains"/>
    <property type="match status" value="2"/>
</dbReference>
<feature type="transmembrane region" description="Helical" evidence="2">
    <location>
        <begin position="104"/>
        <end position="126"/>
    </location>
</feature>
<accession>A0A1C6VCP0</accession>
<keyword evidence="2" id="KW-0472">Membrane</keyword>
<keyword evidence="2" id="KW-1133">Transmembrane helix</keyword>